<keyword evidence="4" id="KW-0472">Membrane</keyword>
<gene>
    <name evidence="5" type="ORF">H8S64_19470</name>
</gene>
<keyword evidence="4" id="KW-1133">Transmembrane helix</keyword>
<dbReference type="InterPro" id="IPR024930">
    <property type="entry name" value="Skp_dom_sf"/>
</dbReference>
<protein>
    <submittedName>
        <fullName evidence="5">OmpH family outer membrane protein</fullName>
    </submittedName>
</protein>
<comment type="caution">
    <text evidence="5">The sequence shown here is derived from an EMBL/GenBank/DDBJ whole genome shotgun (WGS) entry which is preliminary data.</text>
</comment>
<sequence length="197" mass="22394">MKNLSIGLNVLLLIAVIVLYILHFSGSSKSTSSQDGVATVNADAKIVYINMDTLLNKYTQSRELNEAFLKKLEANRTELNVKAKNLDREIAEFQHKAENGGFLTRERAEQAQTELLIKQQNLQKLQQEMSENAQREQMEINRKLYDAITNFLTDYNKSRGYQLILSTTLGGNVLFAQDGFNITNEVVSLLNTQYQKK</sequence>
<dbReference type="PANTHER" id="PTHR35089">
    <property type="entry name" value="CHAPERONE PROTEIN SKP"/>
    <property type="match status" value="1"/>
</dbReference>
<organism evidence="5 6">
    <name type="scientific">Butyricimonas hominis</name>
    <dbReference type="NCBI Taxonomy" id="2763032"/>
    <lineage>
        <taxon>Bacteria</taxon>
        <taxon>Pseudomonadati</taxon>
        <taxon>Bacteroidota</taxon>
        <taxon>Bacteroidia</taxon>
        <taxon>Bacteroidales</taxon>
        <taxon>Odoribacteraceae</taxon>
        <taxon>Butyricimonas</taxon>
    </lineage>
</organism>
<dbReference type="Pfam" id="PF03938">
    <property type="entry name" value="OmpH"/>
    <property type="match status" value="1"/>
</dbReference>
<dbReference type="InterPro" id="IPR005632">
    <property type="entry name" value="Chaperone_Skp"/>
</dbReference>
<feature type="transmembrane region" description="Helical" evidence="4">
    <location>
        <begin position="6"/>
        <end position="24"/>
    </location>
</feature>
<evidence type="ECO:0000313" key="6">
    <source>
        <dbReference type="Proteomes" id="UP000646484"/>
    </source>
</evidence>
<dbReference type="PANTHER" id="PTHR35089:SF1">
    <property type="entry name" value="CHAPERONE PROTEIN SKP"/>
    <property type="match status" value="1"/>
</dbReference>
<keyword evidence="6" id="KW-1185">Reference proteome</keyword>
<evidence type="ECO:0000313" key="5">
    <source>
        <dbReference type="EMBL" id="MBC5623281.1"/>
    </source>
</evidence>
<keyword evidence="2" id="KW-0732">Signal</keyword>
<evidence type="ECO:0000256" key="2">
    <source>
        <dbReference type="ARBA" id="ARBA00022729"/>
    </source>
</evidence>
<evidence type="ECO:0000256" key="3">
    <source>
        <dbReference type="SAM" id="Coils"/>
    </source>
</evidence>
<feature type="coiled-coil region" evidence="3">
    <location>
        <begin position="69"/>
        <end position="139"/>
    </location>
</feature>
<dbReference type="Proteomes" id="UP000646484">
    <property type="component" value="Unassembled WGS sequence"/>
</dbReference>
<evidence type="ECO:0000256" key="4">
    <source>
        <dbReference type="SAM" id="Phobius"/>
    </source>
</evidence>
<keyword evidence="4" id="KW-0812">Transmembrane</keyword>
<dbReference type="EMBL" id="JACOOH010000009">
    <property type="protein sequence ID" value="MBC5623281.1"/>
    <property type="molecule type" value="Genomic_DNA"/>
</dbReference>
<name>A0ABR7D5Q9_9BACT</name>
<keyword evidence="3" id="KW-0175">Coiled coil</keyword>
<reference evidence="5 6" key="1">
    <citation type="submission" date="2020-08" db="EMBL/GenBank/DDBJ databases">
        <title>Genome public.</title>
        <authorList>
            <person name="Liu C."/>
            <person name="Sun Q."/>
        </authorList>
    </citation>
    <scope>NUCLEOTIDE SEQUENCE [LARGE SCALE GENOMIC DNA]</scope>
    <source>
        <strain evidence="5 6">NSJ-56</strain>
    </source>
</reference>
<comment type="similarity">
    <text evidence="1">Belongs to the Skp family.</text>
</comment>
<dbReference type="SUPFAM" id="SSF111384">
    <property type="entry name" value="OmpH-like"/>
    <property type="match status" value="1"/>
</dbReference>
<evidence type="ECO:0000256" key="1">
    <source>
        <dbReference type="ARBA" id="ARBA00009091"/>
    </source>
</evidence>
<accession>A0ABR7D5Q9</accession>
<dbReference type="Gene3D" id="3.30.910.20">
    <property type="entry name" value="Skp domain"/>
    <property type="match status" value="1"/>
</dbReference>
<dbReference type="SMART" id="SM00935">
    <property type="entry name" value="OmpH"/>
    <property type="match status" value="1"/>
</dbReference>
<proteinExistence type="inferred from homology"/>
<dbReference type="RefSeq" id="WP_186978360.1">
    <property type="nucleotide sequence ID" value="NZ_JACOOH010000009.1"/>
</dbReference>